<keyword evidence="2" id="KW-1185">Reference proteome</keyword>
<feature type="non-terminal residue" evidence="1">
    <location>
        <position position="1"/>
    </location>
</feature>
<proteinExistence type="predicted"/>
<dbReference type="Proteomes" id="UP000615326">
    <property type="component" value="Unassembled WGS sequence"/>
</dbReference>
<protein>
    <submittedName>
        <fullName evidence="1">IS5/IS1182 family transposase</fullName>
    </submittedName>
</protein>
<reference evidence="1 2" key="1">
    <citation type="journal article" date="2020" name="Int. J. Syst. Evol. Microbiol.">
        <title>Novel acetic acid bacteria from cider fermentations: Acetobacter conturbans sp. nov. and Acetobacter fallax sp. nov.</title>
        <authorList>
            <person name="Sombolestani A.S."/>
            <person name="Cleenwerck I."/>
            <person name="Cnockaert M."/>
            <person name="Borremans W."/>
            <person name="Wieme A.D."/>
            <person name="De Vuyst L."/>
            <person name="Vandamme P."/>
        </authorList>
    </citation>
    <scope>NUCLEOTIDE SEQUENCE [LARGE SCALE GENOMIC DNA]</scope>
    <source>
        <strain evidence="1 2">LMG 1637</strain>
    </source>
</reference>
<sequence>VETTISSSCAWLMIAHIRRVLRKINQTAF</sequence>
<dbReference type="EMBL" id="WOSW01000116">
    <property type="protein sequence ID" value="NHO34474.1"/>
    <property type="molecule type" value="Genomic_DNA"/>
</dbReference>
<gene>
    <name evidence="1" type="ORF">GOB84_18655</name>
</gene>
<evidence type="ECO:0000313" key="1">
    <source>
        <dbReference type="EMBL" id="NHO34474.1"/>
    </source>
</evidence>
<name>A0ABX0KDE7_9PROT</name>
<evidence type="ECO:0000313" key="2">
    <source>
        <dbReference type="Proteomes" id="UP000615326"/>
    </source>
</evidence>
<accession>A0ABX0KDE7</accession>
<comment type="caution">
    <text evidence="1">The sequence shown here is derived from an EMBL/GenBank/DDBJ whole genome shotgun (WGS) entry which is preliminary data.</text>
</comment>
<organism evidence="1 2">
    <name type="scientific">Acetobacter fallax</name>
    <dbReference type="NCBI Taxonomy" id="1737473"/>
    <lineage>
        <taxon>Bacteria</taxon>
        <taxon>Pseudomonadati</taxon>
        <taxon>Pseudomonadota</taxon>
        <taxon>Alphaproteobacteria</taxon>
        <taxon>Acetobacterales</taxon>
        <taxon>Acetobacteraceae</taxon>
        <taxon>Acetobacter</taxon>
    </lineage>
</organism>